<feature type="transmembrane region" description="Helical" evidence="1">
    <location>
        <begin position="43"/>
        <end position="62"/>
    </location>
</feature>
<keyword evidence="1" id="KW-1133">Transmembrane helix</keyword>
<dbReference type="AlphaFoldDB" id="A0A816V223"/>
<name>A0A816V223_9BILA</name>
<evidence type="ECO:0000256" key="1">
    <source>
        <dbReference type="SAM" id="Phobius"/>
    </source>
</evidence>
<feature type="non-terminal residue" evidence="2">
    <location>
        <position position="116"/>
    </location>
</feature>
<dbReference type="Proteomes" id="UP000663842">
    <property type="component" value="Unassembled WGS sequence"/>
</dbReference>
<evidence type="ECO:0000313" key="4">
    <source>
        <dbReference type="Proteomes" id="UP000663887"/>
    </source>
</evidence>
<sequence length="116" mass="13246">MFGTTVYMGVLWALKIFWFPGWKSITTDVVQDHFIGPTGRATVFFTIIVPIMFICNCIMIWQEWHSKFRWTAIISMIGIVGSTIVGKLLIIPINNEIALGKTNQIDSYNKIEISFV</sequence>
<gene>
    <name evidence="3" type="ORF">UXM345_LOCUS38066</name>
    <name evidence="2" type="ORF">XDN619_LOCUS21445</name>
</gene>
<protein>
    <submittedName>
        <fullName evidence="2">Uncharacterized protein</fullName>
    </submittedName>
</protein>
<dbReference type="EMBL" id="CAJNRG010009540">
    <property type="protein sequence ID" value="CAF2114722.1"/>
    <property type="molecule type" value="Genomic_DNA"/>
</dbReference>
<comment type="caution">
    <text evidence="2">The sequence shown here is derived from an EMBL/GenBank/DDBJ whole genome shotgun (WGS) entry which is preliminary data.</text>
</comment>
<keyword evidence="1" id="KW-0472">Membrane</keyword>
<reference evidence="2" key="1">
    <citation type="submission" date="2021-02" db="EMBL/GenBank/DDBJ databases">
        <authorList>
            <person name="Nowell W R."/>
        </authorList>
    </citation>
    <scope>NUCLEOTIDE SEQUENCE</scope>
</reference>
<evidence type="ECO:0000313" key="3">
    <source>
        <dbReference type="EMBL" id="CAF4397150.1"/>
    </source>
</evidence>
<dbReference type="Proteomes" id="UP000663887">
    <property type="component" value="Unassembled WGS sequence"/>
</dbReference>
<proteinExistence type="predicted"/>
<keyword evidence="1" id="KW-0812">Transmembrane</keyword>
<feature type="transmembrane region" description="Helical" evidence="1">
    <location>
        <begin position="6"/>
        <end position="22"/>
    </location>
</feature>
<feature type="transmembrane region" description="Helical" evidence="1">
    <location>
        <begin position="68"/>
        <end position="91"/>
    </location>
</feature>
<accession>A0A816V223</accession>
<evidence type="ECO:0000313" key="2">
    <source>
        <dbReference type="EMBL" id="CAF2114722.1"/>
    </source>
</evidence>
<organism evidence="2 4">
    <name type="scientific">Rotaria magnacalcarata</name>
    <dbReference type="NCBI Taxonomy" id="392030"/>
    <lineage>
        <taxon>Eukaryota</taxon>
        <taxon>Metazoa</taxon>
        <taxon>Spiralia</taxon>
        <taxon>Gnathifera</taxon>
        <taxon>Rotifera</taxon>
        <taxon>Eurotatoria</taxon>
        <taxon>Bdelloidea</taxon>
        <taxon>Philodinida</taxon>
        <taxon>Philodinidae</taxon>
        <taxon>Rotaria</taxon>
    </lineage>
</organism>
<dbReference type="EMBL" id="CAJOBF010023845">
    <property type="protein sequence ID" value="CAF4397150.1"/>
    <property type="molecule type" value="Genomic_DNA"/>
</dbReference>